<name>A0ACB7TZY3_DIOAL</name>
<evidence type="ECO:0000313" key="2">
    <source>
        <dbReference type="Proteomes" id="UP000827976"/>
    </source>
</evidence>
<protein>
    <submittedName>
        <fullName evidence="1">DnaJ domain-containing protein</fullName>
    </submittedName>
</protein>
<evidence type="ECO:0000313" key="1">
    <source>
        <dbReference type="EMBL" id="KAH7653611.1"/>
    </source>
</evidence>
<keyword evidence="2" id="KW-1185">Reference proteome</keyword>
<comment type="caution">
    <text evidence="1">The sequence shown here is derived from an EMBL/GenBank/DDBJ whole genome shotgun (WGS) entry which is preliminary data.</text>
</comment>
<dbReference type="EMBL" id="CM037029">
    <property type="protein sequence ID" value="KAH7653611.1"/>
    <property type="molecule type" value="Genomic_DNA"/>
</dbReference>
<reference evidence="2" key="1">
    <citation type="journal article" date="2022" name="Nat. Commun.">
        <title>Chromosome evolution and the genetic basis of agronomically important traits in greater yam.</title>
        <authorList>
            <person name="Bredeson J.V."/>
            <person name="Lyons J.B."/>
            <person name="Oniyinde I.O."/>
            <person name="Okereke N.R."/>
            <person name="Kolade O."/>
            <person name="Nnabue I."/>
            <person name="Nwadili C.O."/>
            <person name="Hribova E."/>
            <person name="Parker M."/>
            <person name="Nwogha J."/>
            <person name="Shu S."/>
            <person name="Carlson J."/>
            <person name="Kariba R."/>
            <person name="Muthemba S."/>
            <person name="Knop K."/>
            <person name="Barton G.J."/>
            <person name="Sherwood A.V."/>
            <person name="Lopez-Montes A."/>
            <person name="Asiedu R."/>
            <person name="Jamnadass R."/>
            <person name="Muchugi A."/>
            <person name="Goodstein D."/>
            <person name="Egesi C.N."/>
            <person name="Featherston J."/>
            <person name="Asfaw A."/>
            <person name="Simpson G.G."/>
            <person name="Dolezel J."/>
            <person name="Hendre P.S."/>
            <person name="Van Deynze A."/>
            <person name="Kumar P.L."/>
            <person name="Obidiegwu J.E."/>
            <person name="Bhattacharjee R."/>
            <person name="Rokhsar D.S."/>
        </authorList>
    </citation>
    <scope>NUCLEOTIDE SEQUENCE [LARGE SCALE GENOMIC DNA]</scope>
    <source>
        <strain evidence="2">cv. TDa95/00328</strain>
    </source>
</reference>
<gene>
    <name evidence="1" type="ORF">IHE45_19G090900</name>
</gene>
<proteinExistence type="predicted"/>
<accession>A0ACB7TZY3</accession>
<sequence length="260" mass="30189">MNQLMKFAVFGPQKTSSCSSLGAVSLFHSTSVCERKRRTRWHSAFSNFSSRRFNNYSKRMRKMESKRTLLCNISNYAEHLFQSWRDDQYNWFQKQYGPKGANKDGSASYRWGTYRNKRKGGIEFCTSDDDDDAETIFRSAFGGEGFFHWSFTNSENFSRRNSSNSGNWRFSWEWSYQTNDENETDGETSTQVPELASERQVLGLSPSGPLKIEEVKTAYRACALRWHPDRHQGFSKVAAEERFKRCSSAYKLLCDKLTAN</sequence>
<dbReference type="Proteomes" id="UP000827976">
    <property type="component" value="Chromosome 19"/>
</dbReference>
<organism evidence="1 2">
    <name type="scientific">Dioscorea alata</name>
    <name type="common">Purple yam</name>
    <dbReference type="NCBI Taxonomy" id="55571"/>
    <lineage>
        <taxon>Eukaryota</taxon>
        <taxon>Viridiplantae</taxon>
        <taxon>Streptophyta</taxon>
        <taxon>Embryophyta</taxon>
        <taxon>Tracheophyta</taxon>
        <taxon>Spermatophyta</taxon>
        <taxon>Magnoliopsida</taxon>
        <taxon>Liliopsida</taxon>
        <taxon>Dioscoreales</taxon>
        <taxon>Dioscoreaceae</taxon>
        <taxon>Dioscorea</taxon>
    </lineage>
</organism>